<accession>A0A4Y2A1Q7</accession>
<proteinExistence type="predicted"/>
<organism evidence="1 2">
    <name type="scientific">Araneus ventricosus</name>
    <name type="common">Orbweaver spider</name>
    <name type="synonym">Epeira ventricosa</name>
    <dbReference type="NCBI Taxonomy" id="182803"/>
    <lineage>
        <taxon>Eukaryota</taxon>
        <taxon>Metazoa</taxon>
        <taxon>Ecdysozoa</taxon>
        <taxon>Arthropoda</taxon>
        <taxon>Chelicerata</taxon>
        <taxon>Arachnida</taxon>
        <taxon>Araneae</taxon>
        <taxon>Araneomorphae</taxon>
        <taxon>Entelegynae</taxon>
        <taxon>Araneoidea</taxon>
        <taxon>Araneidae</taxon>
        <taxon>Araneus</taxon>
    </lineage>
</organism>
<protein>
    <submittedName>
        <fullName evidence="1">Uncharacterized protein</fullName>
    </submittedName>
</protein>
<dbReference type="EMBL" id="BGPR01000003">
    <property type="protein sequence ID" value="GBL73216.1"/>
    <property type="molecule type" value="Genomic_DNA"/>
</dbReference>
<evidence type="ECO:0000313" key="2">
    <source>
        <dbReference type="Proteomes" id="UP000499080"/>
    </source>
</evidence>
<evidence type="ECO:0000313" key="1">
    <source>
        <dbReference type="EMBL" id="GBL73216.1"/>
    </source>
</evidence>
<keyword evidence="2" id="KW-1185">Reference proteome</keyword>
<reference evidence="1 2" key="1">
    <citation type="journal article" date="2019" name="Sci. Rep.">
        <title>Orb-weaving spider Araneus ventricosus genome elucidates the spidroin gene catalogue.</title>
        <authorList>
            <person name="Kono N."/>
            <person name="Nakamura H."/>
            <person name="Ohtoshi R."/>
            <person name="Moran D.A.P."/>
            <person name="Shinohara A."/>
            <person name="Yoshida Y."/>
            <person name="Fujiwara M."/>
            <person name="Mori M."/>
            <person name="Tomita M."/>
            <person name="Arakawa K."/>
        </authorList>
    </citation>
    <scope>NUCLEOTIDE SEQUENCE [LARGE SCALE GENOMIC DNA]</scope>
</reference>
<dbReference type="AlphaFoldDB" id="A0A4Y2A1Q7"/>
<dbReference type="Proteomes" id="UP000499080">
    <property type="component" value="Unassembled WGS sequence"/>
</dbReference>
<sequence length="156" mass="17907">MAYNYLLQAHYSRTLMKKVFVSQSRPIEQYNTKVGGVDLCDNLAANYSIGIRSYDIVATSENFLLAIAFHLSPCHGRQVELYSFMQDAKKVQLYCERTIGQRIYMSAFASSDRGREQHQLYAFTSVEYEPPLLDLQQYNRLCQPSRLGGAQAFRLV</sequence>
<name>A0A4Y2A1Q7_ARAVE</name>
<gene>
    <name evidence="1" type="ORF">AVEN_159277_1</name>
</gene>
<comment type="caution">
    <text evidence="1">The sequence shown here is derived from an EMBL/GenBank/DDBJ whole genome shotgun (WGS) entry which is preliminary data.</text>
</comment>
<dbReference type="OrthoDB" id="75807at2759"/>